<dbReference type="GO" id="GO:0071555">
    <property type="term" value="P:cell wall organization"/>
    <property type="evidence" value="ECO:0007669"/>
    <property type="project" value="UniProtKB-UniRule"/>
</dbReference>
<dbReference type="Gene3D" id="1.10.101.10">
    <property type="entry name" value="PGBD-like superfamily/PGBD"/>
    <property type="match status" value="1"/>
</dbReference>
<evidence type="ECO:0000256" key="7">
    <source>
        <dbReference type="PROSITE-ProRule" id="PRU01373"/>
    </source>
</evidence>
<organism evidence="11">
    <name type="scientific">uncultured Sphingosinicella sp</name>
    <dbReference type="NCBI Taxonomy" id="478748"/>
    <lineage>
        <taxon>Bacteria</taxon>
        <taxon>Pseudomonadati</taxon>
        <taxon>Pseudomonadota</taxon>
        <taxon>Alphaproteobacteria</taxon>
        <taxon>Sphingomonadales</taxon>
        <taxon>Sphingosinicellaceae</taxon>
        <taxon>Sphingosinicella</taxon>
        <taxon>environmental samples</taxon>
    </lineage>
</organism>
<evidence type="ECO:0000256" key="1">
    <source>
        <dbReference type="ARBA" id="ARBA00004752"/>
    </source>
</evidence>
<keyword evidence="6 7" id="KW-0961">Cell wall biogenesis/degradation</keyword>
<keyword evidence="3" id="KW-0808">Transferase</keyword>
<sequence>MSNSRNNLINAFLIGTVGIAVAGAAVAQDPAQKAKAAAPRDADDPAKQRPMDTTAEKFDGTVFHAQVLLDRAGFSPGVIDGMAGVSFEAAVKAFQEARGIQPSGQLDQATRTALLQDRAPSTRRLRIDESDARGPFTAIPKEPEQQAQMERLAYRNLLEKVAEKFHTSPATIIALNRPDMILRAGTVLRLPNVLPTSRNYSNVKPQVAQLLSDLNISAQQPKAAKIVADKSDKTVRAYDKEGRLIAHFSATMGSDKDPLPLGNWKVNSVAFEPPFKYQPKLFWDVDDSEKEQMLPPGPNGPVGLVWIDLSKEHIGIHGTNSPETIKRAESHGCVRLTNWDAARLTQMIDNGMPVVFQA</sequence>
<dbReference type="GO" id="GO:0008360">
    <property type="term" value="P:regulation of cell shape"/>
    <property type="evidence" value="ECO:0007669"/>
    <property type="project" value="UniProtKB-UniRule"/>
</dbReference>
<feature type="signal peptide" evidence="9">
    <location>
        <begin position="1"/>
        <end position="27"/>
    </location>
</feature>
<dbReference type="CDD" id="cd16913">
    <property type="entry name" value="YkuD_like"/>
    <property type="match status" value="1"/>
</dbReference>
<dbReference type="InterPro" id="IPR038063">
    <property type="entry name" value="Transpep_catalytic_dom"/>
</dbReference>
<dbReference type="InterPro" id="IPR050979">
    <property type="entry name" value="LD-transpeptidase"/>
</dbReference>
<evidence type="ECO:0000256" key="5">
    <source>
        <dbReference type="ARBA" id="ARBA00022984"/>
    </source>
</evidence>
<accession>A0A6J4U1X7</accession>
<dbReference type="AlphaFoldDB" id="A0A6J4U1X7"/>
<reference evidence="11" key="1">
    <citation type="submission" date="2020-02" db="EMBL/GenBank/DDBJ databases">
        <authorList>
            <person name="Meier V. D."/>
        </authorList>
    </citation>
    <scope>NUCLEOTIDE SEQUENCE</scope>
    <source>
        <strain evidence="11">AVDCRST_MAG23</strain>
    </source>
</reference>
<dbReference type="GO" id="GO:0005576">
    <property type="term" value="C:extracellular region"/>
    <property type="evidence" value="ECO:0007669"/>
    <property type="project" value="TreeGrafter"/>
</dbReference>
<dbReference type="SUPFAM" id="SSF141523">
    <property type="entry name" value="L,D-transpeptidase catalytic domain-like"/>
    <property type="match status" value="1"/>
</dbReference>
<gene>
    <name evidence="11" type="ORF">AVDCRST_MAG23-1652</name>
</gene>
<dbReference type="PANTHER" id="PTHR30582">
    <property type="entry name" value="L,D-TRANSPEPTIDASE"/>
    <property type="match status" value="1"/>
</dbReference>
<dbReference type="GO" id="GO:0071972">
    <property type="term" value="F:peptidoglycan L,D-transpeptidase activity"/>
    <property type="evidence" value="ECO:0007669"/>
    <property type="project" value="TreeGrafter"/>
</dbReference>
<keyword evidence="4 7" id="KW-0133">Cell shape</keyword>
<feature type="compositionally biased region" description="Basic and acidic residues" evidence="8">
    <location>
        <begin position="38"/>
        <end position="52"/>
    </location>
</feature>
<feature type="active site" description="Proton donor/acceptor" evidence="7">
    <location>
        <position position="317"/>
    </location>
</feature>
<evidence type="ECO:0000313" key="11">
    <source>
        <dbReference type="EMBL" id="CAA9538479.1"/>
    </source>
</evidence>
<protein>
    <recommendedName>
        <fullName evidence="10">L,D-TPase catalytic domain-containing protein</fullName>
    </recommendedName>
</protein>
<keyword evidence="9" id="KW-0732">Signal</keyword>
<evidence type="ECO:0000259" key="10">
    <source>
        <dbReference type="PROSITE" id="PS52029"/>
    </source>
</evidence>
<evidence type="ECO:0000256" key="4">
    <source>
        <dbReference type="ARBA" id="ARBA00022960"/>
    </source>
</evidence>
<feature type="region of interest" description="Disordered" evidence="8">
    <location>
        <begin position="33"/>
        <end position="52"/>
    </location>
</feature>
<feature type="domain" description="L,D-TPase catalytic" evidence="10">
    <location>
        <begin position="224"/>
        <end position="357"/>
    </location>
</feature>
<proteinExistence type="inferred from homology"/>
<dbReference type="Pfam" id="PF03734">
    <property type="entry name" value="YkuD"/>
    <property type="match status" value="1"/>
</dbReference>
<dbReference type="Gene3D" id="2.40.440.10">
    <property type="entry name" value="L,D-transpeptidase catalytic domain-like"/>
    <property type="match status" value="1"/>
</dbReference>
<dbReference type="InterPro" id="IPR005490">
    <property type="entry name" value="LD_TPept_cat_dom"/>
</dbReference>
<dbReference type="SUPFAM" id="SSF47090">
    <property type="entry name" value="PGBD-like"/>
    <property type="match status" value="1"/>
</dbReference>
<comment type="similarity">
    <text evidence="2">Belongs to the YkuD family.</text>
</comment>
<evidence type="ECO:0000256" key="2">
    <source>
        <dbReference type="ARBA" id="ARBA00005992"/>
    </source>
</evidence>
<dbReference type="Pfam" id="PF01471">
    <property type="entry name" value="PG_binding_1"/>
    <property type="match status" value="1"/>
</dbReference>
<dbReference type="InterPro" id="IPR036365">
    <property type="entry name" value="PGBD-like_sf"/>
</dbReference>
<keyword evidence="5 7" id="KW-0573">Peptidoglycan synthesis</keyword>
<evidence type="ECO:0000256" key="8">
    <source>
        <dbReference type="SAM" id="MobiDB-lite"/>
    </source>
</evidence>
<feature type="chain" id="PRO_5026994124" description="L,D-TPase catalytic domain-containing protein" evidence="9">
    <location>
        <begin position="28"/>
        <end position="358"/>
    </location>
</feature>
<dbReference type="InterPro" id="IPR036366">
    <property type="entry name" value="PGBDSf"/>
</dbReference>
<evidence type="ECO:0000256" key="9">
    <source>
        <dbReference type="SAM" id="SignalP"/>
    </source>
</evidence>
<dbReference type="GO" id="GO:0018104">
    <property type="term" value="P:peptidoglycan-protein cross-linking"/>
    <property type="evidence" value="ECO:0007669"/>
    <property type="project" value="TreeGrafter"/>
</dbReference>
<dbReference type="EMBL" id="CADCWD010000060">
    <property type="protein sequence ID" value="CAA9538479.1"/>
    <property type="molecule type" value="Genomic_DNA"/>
</dbReference>
<dbReference type="GO" id="GO:0016740">
    <property type="term" value="F:transferase activity"/>
    <property type="evidence" value="ECO:0007669"/>
    <property type="project" value="UniProtKB-KW"/>
</dbReference>
<dbReference type="PROSITE" id="PS52029">
    <property type="entry name" value="LD_TPASE"/>
    <property type="match status" value="1"/>
</dbReference>
<evidence type="ECO:0000256" key="6">
    <source>
        <dbReference type="ARBA" id="ARBA00023316"/>
    </source>
</evidence>
<dbReference type="InterPro" id="IPR002477">
    <property type="entry name" value="Peptidoglycan-bd-like"/>
</dbReference>
<feature type="active site" description="Nucleophile" evidence="7">
    <location>
        <position position="333"/>
    </location>
</feature>
<dbReference type="UniPathway" id="UPA00219"/>
<name>A0A6J4U1X7_9SPHN</name>
<dbReference type="PANTHER" id="PTHR30582:SF30">
    <property type="entry name" value="BLR4375 PROTEIN"/>
    <property type="match status" value="1"/>
</dbReference>
<comment type="pathway">
    <text evidence="1 7">Cell wall biogenesis; peptidoglycan biosynthesis.</text>
</comment>
<evidence type="ECO:0000256" key="3">
    <source>
        <dbReference type="ARBA" id="ARBA00022679"/>
    </source>
</evidence>